<dbReference type="EMBL" id="VRMN01000002">
    <property type="protein sequence ID" value="KAA8496592.1"/>
    <property type="molecule type" value="Genomic_DNA"/>
</dbReference>
<organism evidence="1 2">
    <name type="scientific">Porphyridium purpureum</name>
    <name type="common">Red alga</name>
    <name type="synonym">Porphyridium cruentum</name>
    <dbReference type="NCBI Taxonomy" id="35688"/>
    <lineage>
        <taxon>Eukaryota</taxon>
        <taxon>Rhodophyta</taxon>
        <taxon>Bangiophyceae</taxon>
        <taxon>Porphyridiales</taxon>
        <taxon>Porphyridiaceae</taxon>
        <taxon>Porphyridium</taxon>
    </lineage>
</organism>
<reference evidence="2" key="1">
    <citation type="journal article" date="2019" name="Nat. Commun.">
        <title>Expansion of phycobilisome linker gene families in mesophilic red algae.</title>
        <authorList>
            <person name="Lee J."/>
            <person name="Kim D."/>
            <person name="Bhattacharya D."/>
            <person name="Yoon H.S."/>
        </authorList>
    </citation>
    <scope>NUCLEOTIDE SEQUENCE [LARGE SCALE GENOMIC DNA]</scope>
    <source>
        <strain evidence="2">CCMP 1328</strain>
    </source>
</reference>
<evidence type="ECO:0000313" key="2">
    <source>
        <dbReference type="Proteomes" id="UP000324585"/>
    </source>
</evidence>
<sequence length="828" mass="92036">MAGVVVRKEGKNVAKGARVYLQRHSNGVVTCGIVFKARQPLDDRKRSKTCATSGFDFHGIRSRSIWQTVIMDKVQEPKRAAHILAQGRTLESACGFGVAHEEDQADPHDYFNLFISFLRTSENVARSFPEAAVLAERIAEMARYVGTVTASAPMSCLILPKYGCALVTIVSIGCQAGRTVRMHILGPDEWSFNITNSKFDSAPPPGVAVCFFVGELPADKLDDFMISFRKKLTEAKKKTGDDRSAAGERLGHQKTPTFVLSIAQNALSLCVKRNLPDGAADVVRLNVEHCSRGGMTDVGLHTGGARRSTAWPLAAAVIKFVFGQHVCGTDGENKVNFNLLIAEWEMWLVELSLDLHGNVGAASTVRMLTSAAQRAALLLDAGYDVASLVERAETVRAVLEADLAAQLKAEAKTFQLPVLCVDKDNMCLDGQAARLPVVVLPAPMDREAESSHDIAAYRQRATSNLESFPLASEPFGPPSQLLDWLSPIELRRTIVPAAGIEEWVFTVAKSRLSRPIWTAAEMSNWELAHLERIWEKYKSIARTLEESAVPGGRLVVETRSRKTLVAWAIACLADSLACAMHPQLEMYETALEFKDLWALSFSDGLALEAMQAVTLYLRKRKSMAGSKNPIFSLRANDATSAFAKSVAETSPDILEAWQNEQIHASRRRDAHWAEVLRKQDVAKNLRAQLEHEKTCQSEARRNWDAVPFTYRPAPKTSAENDERWYLEKELRAEYQRLTQQVDRTRADLRRAEEPPNPVIQPVSAAMDSGLVVLFFMYMPEALRIIANLMFEAQHQLLPRSIPGDSMLFDWIDHHSKRARRPTYVFAAN</sequence>
<dbReference type="Proteomes" id="UP000324585">
    <property type="component" value="Unassembled WGS sequence"/>
</dbReference>
<dbReference type="OMA" id="RYEDEAN"/>
<protein>
    <submittedName>
        <fullName evidence="1">Uncharacterized protein</fullName>
    </submittedName>
</protein>
<dbReference type="OrthoDB" id="164491at2759"/>
<evidence type="ECO:0000313" key="1">
    <source>
        <dbReference type="EMBL" id="KAA8496592.1"/>
    </source>
</evidence>
<accession>A0A5J4Z0I5</accession>
<name>A0A5J4Z0I5_PORPP</name>
<proteinExistence type="predicted"/>
<gene>
    <name evidence="1" type="ORF">FVE85_0321</name>
</gene>
<dbReference type="AlphaFoldDB" id="A0A5J4Z0I5"/>
<keyword evidence="2" id="KW-1185">Reference proteome</keyword>
<comment type="caution">
    <text evidence="1">The sequence shown here is derived from an EMBL/GenBank/DDBJ whole genome shotgun (WGS) entry which is preliminary data.</text>
</comment>